<protein>
    <recommendedName>
        <fullName evidence="4">Secreted protein</fullName>
    </recommendedName>
</protein>
<evidence type="ECO:0000313" key="2">
    <source>
        <dbReference type="EMBL" id="URN16153.1"/>
    </source>
</evidence>
<dbReference type="RefSeq" id="WP_010474650.1">
    <property type="nucleotide sequence ID" value="NZ_CP095474.1"/>
</dbReference>
<feature type="signal peptide" evidence="1">
    <location>
        <begin position="1"/>
        <end position="31"/>
    </location>
</feature>
<evidence type="ECO:0000313" key="3">
    <source>
        <dbReference type="Proteomes" id="UP001056383"/>
    </source>
</evidence>
<proteinExistence type="predicted"/>
<reference evidence="2" key="1">
    <citation type="submission" date="2022-04" db="EMBL/GenBank/DDBJ databases">
        <title>Systematic whole-genome sequencing reveals an unexpected diversity among actinomycetoma pathogens and provides insights into their antibacterial susceptibilities.</title>
        <authorList>
            <person name="Watson A.K."/>
            <person name="Kepplinger B."/>
            <person name="Bakhiet S.M."/>
            <person name="Mhmoud N.A."/>
            <person name="Chapman J."/>
            <person name="Allenby N."/>
            <person name="Mickiewicz K."/>
            <person name="Goodfellow M."/>
            <person name="Fahal A.H."/>
            <person name="Errington J."/>
        </authorList>
    </citation>
    <scope>NUCLEOTIDE SEQUENCE</scope>
    <source>
        <strain evidence="2">SD 504</strain>
    </source>
</reference>
<dbReference type="Proteomes" id="UP001056383">
    <property type="component" value="Chromosome"/>
</dbReference>
<accession>A0ABY4TD15</accession>
<name>A0ABY4TD15_9ACTN</name>
<feature type="chain" id="PRO_5047075928" description="Secreted protein" evidence="1">
    <location>
        <begin position="32"/>
        <end position="137"/>
    </location>
</feature>
<gene>
    <name evidence="2" type="ORF">MW084_09545</name>
</gene>
<keyword evidence="1" id="KW-0732">Signal</keyword>
<sequence>MFGWGTGARRGRIAVAAGVAAVAVAGVVATAGPGTAAVHAGGSAGCSGRLAKAVRFATGELRVYKNRQYACAVTVAKAPGARRPMAVTLQSRGGRAVTDTGRFTHRAGAVTVHTLNRCVRATGSVSGRGGATGWILC</sequence>
<organism evidence="2 3">
    <name type="scientific">Streptomyces sudanensis</name>
    <dbReference type="NCBI Taxonomy" id="436397"/>
    <lineage>
        <taxon>Bacteria</taxon>
        <taxon>Bacillati</taxon>
        <taxon>Actinomycetota</taxon>
        <taxon>Actinomycetes</taxon>
        <taxon>Kitasatosporales</taxon>
        <taxon>Streptomycetaceae</taxon>
        <taxon>Streptomyces</taxon>
    </lineage>
</organism>
<dbReference type="EMBL" id="CP095474">
    <property type="protein sequence ID" value="URN16153.1"/>
    <property type="molecule type" value="Genomic_DNA"/>
</dbReference>
<evidence type="ECO:0000256" key="1">
    <source>
        <dbReference type="SAM" id="SignalP"/>
    </source>
</evidence>
<evidence type="ECO:0008006" key="4">
    <source>
        <dbReference type="Google" id="ProtNLM"/>
    </source>
</evidence>
<keyword evidence="3" id="KW-1185">Reference proteome</keyword>